<proteinExistence type="predicted"/>
<dbReference type="AlphaFoldDB" id="A0A518EYN4"/>
<dbReference type="RefSeq" id="WP_145203194.1">
    <property type="nucleotide sequence ID" value="NZ_CP036434.1"/>
</dbReference>
<feature type="compositionally biased region" description="Polar residues" evidence="1">
    <location>
        <begin position="338"/>
        <end position="347"/>
    </location>
</feature>
<dbReference type="EMBL" id="CP036434">
    <property type="protein sequence ID" value="QDV09206.1"/>
    <property type="molecule type" value="Genomic_DNA"/>
</dbReference>
<gene>
    <name evidence="3" type="ORF">Poly30_47630</name>
</gene>
<feature type="region of interest" description="Disordered" evidence="1">
    <location>
        <begin position="325"/>
        <end position="347"/>
    </location>
</feature>
<feature type="compositionally biased region" description="Basic and acidic residues" evidence="1">
    <location>
        <begin position="326"/>
        <end position="336"/>
    </location>
</feature>
<organism evidence="3 4">
    <name type="scientific">Saltatorellus ferox</name>
    <dbReference type="NCBI Taxonomy" id="2528018"/>
    <lineage>
        <taxon>Bacteria</taxon>
        <taxon>Pseudomonadati</taxon>
        <taxon>Planctomycetota</taxon>
        <taxon>Planctomycetia</taxon>
        <taxon>Planctomycetia incertae sedis</taxon>
        <taxon>Saltatorellus</taxon>
    </lineage>
</organism>
<sequence precursor="true">MRLGILSLTAITVLVAAWISAASDGSRSAPPASAPEQAELLPMSQGLPVARGPIIEVRLSEQFPPPDVASWQPHGVADLSDRLPTTVKTERDHEPVTIHFRAFDGNGVPMANEIVGVSVNLFDGPDGGVTSRPPFPARRPPRLRDGAVRRADAEGRVAIVLTRQFLPDAISVLRVRDEDDYLAAPCSVAVPAGNGIDLGDVRLLPPRARFPAAVTSGTVLDQAGQGIDSVQGRALFRGLTDVDVEIAGGSDLSLVNVHRWQNAADYELVIGPQGAFRLHGPDPDRGTDGSTPSRFALEFEAPGYAPFVIAGVTPGTRGLQLQMARLRPDSERDASHQRPASVTDTAR</sequence>
<feature type="chain" id="PRO_5021753775" evidence="2">
    <location>
        <begin position="22"/>
        <end position="347"/>
    </location>
</feature>
<evidence type="ECO:0000256" key="1">
    <source>
        <dbReference type="SAM" id="MobiDB-lite"/>
    </source>
</evidence>
<evidence type="ECO:0000313" key="4">
    <source>
        <dbReference type="Proteomes" id="UP000320390"/>
    </source>
</evidence>
<accession>A0A518EYN4</accession>
<feature type="signal peptide" evidence="2">
    <location>
        <begin position="1"/>
        <end position="21"/>
    </location>
</feature>
<evidence type="ECO:0000256" key="2">
    <source>
        <dbReference type="SAM" id="SignalP"/>
    </source>
</evidence>
<name>A0A518EYN4_9BACT</name>
<evidence type="ECO:0000313" key="3">
    <source>
        <dbReference type="EMBL" id="QDV09206.1"/>
    </source>
</evidence>
<keyword evidence="4" id="KW-1185">Reference proteome</keyword>
<reference evidence="3 4" key="1">
    <citation type="submission" date="2019-02" db="EMBL/GenBank/DDBJ databases">
        <title>Deep-cultivation of Planctomycetes and their phenomic and genomic characterization uncovers novel biology.</title>
        <authorList>
            <person name="Wiegand S."/>
            <person name="Jogler M."/>
            <person name="Boedeker C."/>
            <person name="Pinto D."/>
            <person name="Vollmers J."/>
            <person name="Rivas-Marin E."/>
            <person name="Kohn T."/>
            <person name="Peeters S.H."/>
            <person name="Heuer A."/>
            <person name="Rast P."/>
            <person name="Oberbeckmann S."/>
            <person name="Bunk B."/>
            <person name="Jeske O."/>
            <person name="Meyerdierks A."/>
            <person name="Storesund J.E."/>
            <person name="Kallscheuer N."/>
            <person name="Luecker S."/>
            <person name="Lage O.M."/>
            <person name="Pohl T."/>
            <person name="Merkel B.J."/>
            <person name="Hornburger P."/>
            <person name="Mueller R.-W."/>
            <person name="Bruemmer F."/>
            <person name="Labrenz M."/>
            <person name="Spormann A.M."/>
            <person name="Op den Camp H."/>
            <person name="Overmann J."/>
            <person name="Amann R."/>
            <person name="Jetten M.S.M."/>
            <person name="Mascher T."/>
            <person name="Medema M.H."/>
            <person name="Devos D.P."/>
            <person name="Kaster A.-K."/>
            <person name="Ovreas L."/>
            <person name="Rohde M."/>
            <person name="Galperin M.Y."/>
            <person name="Jogler C."/>
        </authorList>
    </citation>
    <scope>NUCLEOTIDE SEQUENCE [LARGE SCALE GENOMIC DNA]</scope>
    <source>
        <strain evidence="3 4">Poly30</strain>
    </source>
</reference>
<protein>
    <submittedName>
        <fullName evidence="3">Uncharacterized protein</fullName>
    </submittedName>
</protein>
<dbReference type="Proteomes" id="UP000320390">
    <property type="component" value="Chromosome"/>
</dbReference>
<keyword evidence="2" id="KW-0732">Signal</keyword>